<evidence type="ECO:0000313" key="3">
    <source>
        <dbReference type="Proteomes" id="UP000076038"/>
    </source>
</evidence>
<evidence type="ECO:0000256" key="1">
    <source>
        <dbReference type="SAM" id="MobiDB-lite"/>
    </source>
</evidence>
<protein>
    <submittedName>
        <fullName evidence="2">Uncharacterized protein</fullName>
    </submittedName>
</protein>
<gene>
    <name evidence="2" type="ORF">A3Q41_05032</name>
</gene>
<name>A0A143QUA7_RHOFA</name>
<reference evidence="3" key="2">
    <citation type="submission" date="2016-04" db="EMBL/GenBank/DDBJ databases">
        <title>Complete Genome and Plasmid Sequences for Rhodococcus fascians D188 and Draft Sequences for Rhodococcus spp. Isolates PBTS 1 and PBTS 2.</title>
        <authorList>
            <person name="Stamer R."/>
            <person name="Vereecke D."/>
            <person name="Zhang Y."/>
            <person name="Schilkey F."/>
            <person name="Devitt N."/>
            <person name="Randall J."/>
        </authorList>
    </citation>
    <scope>NUCLEOTIDE SEQUENCE [LARGE SCALE GENOMIC DNA]</scope>
    <source>
        <strain evidence="3">PBTS2</strain>
        <plasmid evidence="3">unnamed1</plasmid>
    </source>
</reference>
<reference evidence="2 3" key="1">
    <citation type="journal article" date="2016" name="Genome Announc.">
        <title>Complete Genome and Plasmid Sequences for Rhodococcus fascians D188 and Draft Sequences for Rhodococcus Isolates PBTS 1 and PBTS 2.</title>
        <authorList>
            <person name="Stamler R.A."/>
            <person name="Vereecke D."/>
            <person name="Zhang Y."/>
            <person name="Schilkey F."/>
            <person name="Devitt N."/>
            <person name="Randall J.J."/>
        </authorList>
    </citation>
    <scope>NUCLEOTIDE SEQUENCE [LARGE SCALE GENOMIC DNA]</scope>
    <source>
        <strain evidence="2 3">PBTS2</strain>
        <plasmid evidence="2">unnamed1</plasmid>
    </source>
</reference>
<feature type="compositionally biased region" description="Basic and acidic residues" evidence="1">
    <location>
        <begin position="501"/>
        <end position="512"/>
    </location>
</feature>
<dbReference type="RefSeq" id="WP_063216999.1">
    <property type="nucleotide sequence ID" value="NZ_CP015221.1"/>
</dbReference>
<sequence length="512" mass="56942">MTSPAPDTLTDDLARAVRTGVQVAMAAGEAIARRREERQRQARERSVEHGRALDSRIRAERTAADAYLRPTFSDRWWTAAKPDTVAQAYRTAHAWKNESPVAAEAVTNLDEQLSTRYGIDTTALARSETPDIAAEVAALMAERQEREELSQSYIDRGFTILEDPPAGRGHIPVWDLQQSDGAPVNEYLIDADPARWAVYLYREHGEWDPTYYCTDPEGAGLTRPTPPLYLAYEDWWWEMAAEHQIAEVYEQLVYNGSPYGIAHVEEQIERHYGLTAADYRGLPDALTDRLREVNADRDPDAVPEKAQKERDDAATAIAQSPSPRVRVSEQPTIAADPTDTDLAAQWATTALPRDAERFLYGTGDRKDAAAQTITTAWEVEQSKAWAMSNAPALAAQFSQSEASANREDYLTARTELIDEWSNAGRPKIDLDPQGPIYDSRARRARDAEALLDAGVDADIVDARMLADVQQAKPLSEALDPSTTTPVLDTVNDPGVRRKERGRSTDKRPGLEK</sequence>
<dbReference type="PATRIC" id="fig|1653479.3.peg.5101"/>
<evidence type="ECO:0000313" key="2">
    <source>
        <dbReference type="EMBL" id="AMY26287.1"/>
    </source>
</evidence>
<keyword evidence="2" id="KW-0614">Plasmid</keyword>
<organism evidence="2 3">
    <name type="scientific">Rhodococcoides fascians</name>
    <name type="common">Rhodococcus fascians</name>
    <dbReference type="NCBI Taxonomy" id="1828"/>
    <lineage>
        <taxon>Bacteria</taxon>
        <taxon>Bacillati</taxon>
        <taxon>Actinomycetota</taxon>
        <taxon>Actinomycetes</taxon>
        <taxon>Mycobacteriales</taxon>
        <taxon>Nocardiaceae</taxon>
        <taxon>Rhodococcoides</taxon>
    </lineage>
</organism>
<keyword evidence="3" id="KW-1185">Reference proteome</keyword>
<dbReference type="OrthoDB" id="4437213at2"/>
<feature type="compositionally biased region" description="Basic and acidic residues" evidence="1">
    <location>
        <begin position="293"/>
        <end position="313"/>
    </location>
</feature>
<accession>A0A143QUA7</accession>
<feature type="region of interest" description="Disordered" evidence="1">
    <location>
        <begin position="473"/>
        <end position="512"/>
    </location>
</feature>
<dbReference type="AlphaFoldDB" id="A0A143QUA7"/>
<dbReference type="Proteomes" id="UP000076038">
    <property type="component" value="Plasmid unnamed1"/>
</dbReference>
<geneLocation type="plasmid" evidence="2 3">
    <name>unnamed1</name>
</geneLocation>
<dbReference type="KEGG" id="rhs:A3Q41_05032"/>
<proteinExistence type="predicted"/>
<feature type="region of interest" description="Disordered" evidence="1">
    <location>
        <begin position="293"/>
        <end position="330"/>
    </location>
</feature>
<dbReference type="EMBL" id="CP015221">
    <property type="protein sequence ID" value="AMY26287.1"/>
    <property type="molecule type" value="Genomic_DNA"/>
</dbReference>